<organism evidence="5 6">
    <name type="scientific">Longicatena caecimuris</name>
    <dbReference type="NCBI Taxonomy" id="1796635"/>
    <lineage>
        <taxon>Bacteria</taxon>
        <taxon>Bacillati</taxon>
        <taxon>Bacillota</taxon>
        <taxon>Erysipelotrichia</taxon>
        <taxon>Erysipelotrichales</taxon>
        <taxon>Erysipelotrichaceae</taxon>
        <taxon>Longicatena</taxon>
    </lineage>
</organism>
<evidence type="ECO:0000256" key="1">
    <source>
        <dbReference type="ARBA" id="ARBA00022741"/>
    </source>
</evidence>
<dbReference type="HAMAP" id="MF_00376">
    <property type="entry name" value="Dephospho_CoA_kinase"/>
    <property type="match status" value="1"/>
</dbReference>
<comment type="function">
    <text evidence="3">Catalyzes the phosphorylation of the 3'-hydroxyl group of dephosphocoenzyme A to form coenzyme A.</text>
</comment>
<keyword evidence="2 3" id="KW-0067">ATP-binding</keyword>
<evidence type="ECO:0000256" key="2">
    <source>
        <dbReference type="ARBA" id="ARBA00022840"/>
    </source>
</evidence>
<dbReference type="PROSITE" id="PS51219">
    <property type="entry name" value="DPCK"/>
    <property type="match status" value="1"/>
</dbReference>
<dbReference type="NCBIfam" id="TIGR00152">
    <property type="entry name" value="dephospho-CoA kinase"/>
    <property type="match status" value="1"/>
</dbReference>
<comment type="subcellular location">
    <subcellularLocation>
        <location evidence="3">Cytoplasm</location>
    </subcellularLocation>
</comment>
<evidence type="ECO:0000313" key="6">
    <source>
        <dbReference type="Proteomes" id="UP000295773"/>
    </source>
</evidence>
<keyword evidence="3 5" id="KW-0418">Kinase</keyword>
<dbReference type="EMBL" id="SMBP01000033">
    <property type="protein sequence ID" value="TCU52382.1"/>
    <property type="molecule type" value="Genomic_DNA"/>
</dbReference>
<keyword evidence="6" id="KW-1185">Reference proteome</keyword>
<dbReference type="GO" id="GO:0004140">
    <property type="term" value="F:dephospho-CoA kinase activity"/>
    <property type="evidence" value="ECO:0007669"/>
    <property type="project" value="UniProtKB-UniRule"/>
</dbReference>
<dbReference type="RefSeq" id="WP_132225785.1">
    <property type="nucleotide sequence ID" value="NZ_JANKBG010000034.1"/>
</dbReference>
<dbReference type="UniPathway" id="UPA00241">
    <property type="reaction ID" value="UER00356"/>
</dbReference>
<dbReference type="InterPro" id="IPR001977">
    <property type="entry name" value="Depp_CoAkinase"/>
</dbReference>
<dbReference type="Pfam" id="PF01121">
    <property type="entry name" value="CoaE"/>
    <property type="match status" value="1"/>
</dbReference>
<protein>
    <recommendedName>
        <fullName evidence="3 4">Dephospho-CoA kinase</fullName>
        <ecNumber evidence="3 4">2.7.1.24</ecNumber>
    </recommendedName>
    <alternativeName>
        <fullName evidence="3">Dephosphocoenzyme A kinase</fullName>
    </alternativeName>
</protein>
<name>A0A4R3SUX5_9FIRM</name>
<keyword evidence="1 3" id="KW-0547">Nucleotide-binding</keyword>
<dbReference type="SUPFAM" id="SSF52540">
    <property type="entry name" value="P-loop containing nucleoside triphosphate hydrolases"/>
    <property type="match status" value="1"/>
</dbReference>
<dbReference type="Gene3D" id="3.40.50.300">
    <property type="entry name" value="P-loop containing nucleotide triphosphate hydrolases"/>
    <property type="match status" value="1"/>
</dbReference>
<dbReference type="GO" id="GO:0005737">
    <property type="term" value="C:cytoplasm"/>
    <property type="evidence" value="ECO:0007669"/>
    <property type="project" value="UniProtKB-SubCell"/>
</dbReference>
<dbReference type="Proteomes" id="UP000295773">
    <property type="component" value="Unassembled WGS sequence"/>
</dbReference>
<sequence length="195" mass="22168">MKKIGLTGVMGAGKSSVIAILKEKGITVLDCDAINAKLLEKGEEGYLKLIATFGNQLLDEHEELDKQLMSDLIFKDPLHKQQAEAILHPLIKTKIEQELLLHVDEKIVVVEVPLLFEVGWEAFFDAVWVVACENSLLLERLMKYRHISQAEAKRRLAHQMSQEAKIAKADVVLYNNSNKENLERQICDILKVIRR</sequence>
<comment type="pathway">
    <text evidence="3">Cofactor biosynthesis; coenzyme A biosynthesis; CoA from (R)-pantothenate: step 5/5.</text>
</comment>
<comment type="caution">
    <text evidence="5">The sequence shown here is derived from an EMBL/GenBank/DDBJ whole genome shotgun (WGS) entry which is preliminary data.</text>
</comment>
<dbReference type="EC" id="2.7.1.24" evidence="3 4"/>
<dbReference type="PANTHER" id="PTHR10695">
    <property type="entry name" value="DEPHOSPHO-COA KINASE-RELATED"/>
    <property type="match status" value="1"/>
</dbReference>
<evidence type="ECO:0000256" key="4">
    <source>
        <dbReference type="NCBIfam" id="TIGR00152"/>
    </source>
</evidence>
<accession>A0A4R3SUX5</accession>
<comment type="catalytic activity">
    <reaction evidence="3">
        <text>3'-dephospho-CoA + ATP = ADP + CoA + H(+)</text>
        <dbReference type="Rhea" id="RHEA:18245"/>
        <dbReference type="ChEBI" id="CHEBI:15378"/>
        <dbReference type="ChEBI" id="CHEBI:30616"/>
        <dbReference type="ChEBI" id="CHEBI:57287"/>
        <dbReference type="ChEBI" id="CHEBI:57328"/>
        <dbReference type="ChEBI" id="CHEBI:456216"/>
        <dbReference type="EC" id="2.7.1.24"/>
    </reaction>
</comment>
<proteinExistence type="inferred from homology"/>
<dbReference type="CDD" id="cd02022">
    <property type="entry name" value="DPCK"/>
    <property type="match status" value="1"/>
</dbReference>
<evidence type="ECO:0000256" key="3">
    <source>
        <dbReference type="HAMAP-Rule" id="MF_00376"/>
    </source>
</evidence>
<reference evidence="5 6" key="1">
    <citation type="submission" date="2019-03" db="EMBL/GenBank/DDBJ databases">
        <title>Genomic Encyclopedia of Type Strains, Phase IV (KMG-IV): sequencing the most valuable type-strain genomes for metagenomic binning, comparative biology and taxonomic classification.</title>
        <authorList>
            <person name="Goeker M."/>
        </authorList>
    </citation>
    <scope>NUCLEOTIDE SEQUENCE [LARGE SCALE GENOMIC DNA]</scope>
    <source>
        <strain evidence="5 6">DSM 29481</strain>
    </source>
</reference>
<keyword evidence="3" id="KW-0963">Cytoplasm</keyword>
<dbReference type="GO" id="GO:0015937">
    <property type="term" value="P:coenzyme A biosynthetic process"/>
    <property type="evidence" value="ECO:0007669"/>
    <property type="project" value="UniProtKB-UniRule"/>
</dbReference>
<keyword evidence="3" id="KW-0173">Coenzyme A biosynthesis</keyword>
<dbReference type="PANTHER" id="PTHR10695:SF46">
    <property type="entry name" value="BIFUNCTIONAL COENZYME A SYNTHASE-RELATED"/>
    <property type="match status" value="1"/>
</dbReference>
<dbReference type="GO" id="GO:0005524">
    <property type="term" value="F:ATP binding"/>
    <property type="evidence" value="ECO:0007669"/>
    <property type="project" value="UniProtKB-UniRule"/>
</dbReference>
<dbReference type="AlphaFoldDB" id="A0A4R3SUX5"/>
<comment type="similarity">
    <text evidence="3">Belongs to the CoaE family.</text>
</comment>
<dbReference type="InterPro" id="IPR027417">
    <property type="entry name" value="P-loop_NTPase"/>
</dbReference>
<evidence type="ECO:0000313" key="5">
    <source>
        <dbReference type="EMBL" id="TCU52382.1"/>
    </source>
</evidence>
<gene>
    <name evidence="3" type="primary">coaE</name>
    <name evidence="5" type="ORF">EDD61_1335</name>
</gene>
<feature type="binding site" evidence="3">
    <location>
        <begin position="11"/>
        <end position="16"/>
    </location>
    <ligand>
        <name>ATP</name>
        <dbReference type="ChEBI" id="CHEBI:30616"/>
    </ligand>
</feature>
<keyword evidence="3" id="KW-0808">Transferase</keyword>